<evidence type="ECO:0000256" key="1">
    <source>
        <dbReference type="ARBA" id="ARBA00003035"/>
    </source>
</evidence>
<keyword evidence="6" id="KW-0539">Nucleus</keyword>
<keyword evidence="11" id="KW-1185">Reference proteome</keyword>
<dbReference type="InParanoid" id="K5X801"/>
<dbReference type="GO" id="GO:0005730">
    <property type="term" value="C:nucleolus"/>
    <property type="evidence" value="ECO:0007669"/>
    <property type="project" value="UniProtKB-SubCell"/>
</dbReference>
<reference evidence="10 11" key="1">
    <citation type="journal article" date="2012" name="BMC Genomics">
        <title>Comparative genomics of the white-rot fungi, Phanerochaete carnosa and P. chrysosporium, to elucidate the genetic basis of the distinct wood types they colonize.</title>
        <authorList>
            <person name="Suzuki H."/>
            <person name="MacDonald J."/>
            <person name="Syed K."/>
            <person name="Salamov A."/>
            <person name="Hori C."/>
            <person name="Aerts A."/>
            <person name="Henrissat B."/>
            <person name="Wiebenga A."/>
            <person name="vanKuyk P.A."/>
            <person name="Barry K."/>
            <person name="Lindquist E."/>
            <person name="LaButti K."/>
            <person name="Lapidus A."/>
            <person name="Lucas S."/>
            <person name="Coutinho P."/>
            <person name="Gong Y."/>
            <person name="Samejima M."/>
            <person name="Mahadevan R."/>
            <person name="Abou-Zaid M."/>
            <person name="de Vries R.P."/>
            <person name="Igarashi K."/>
            <person name="Yadav J.S."/>
            <person name="Grigoriev I.V."/>
            <person name="Master E.R."/>
        </authorList>
    </citation>
    <scope>NUCLEOTIDE SEQUENCE [LARGE SCALE GENOMIC DNA]</scope>
    <source>
        <strain evidence="10 11">HHB-10118-sp</strain>
    </source>
</reference>
<dbReference type="AlphaFoldDB" id="K5X801"/>
<dbReference type="InterPro" id="IPR028217">
    <property type="entry name" value="Rsa3_C"/>
</dbReference>
<dbReference type="EMBL" id="JH930469">
    <property type="protein sequence ID" value="EKM58997.1"/>
    <property type="molecule type" value="Genomic_DNA"/>
</dbReference>
<feature type="region of interest" description="Disordered" evidence="8">
    <location>
        <begin position="1"/>
        <end position="122"/>
    </location>
</feature>
<dbReference type="Pfam" id="PF14615">
    <property type="entry name" value="Rsa3"/>
    <property type="match status" value="1"/>
</dbReference>
<dbReference type="InterPro" id="IPR051898">
    <property type="entry name" value="Ribosome_Assembly_3"/>
</dbReference>
<comment type="similarity">
    <text evidence="3">Belongs to the RSA3 family.</text>
</comment>
<dbReference type="KEGG" id="pco:PHACADRAFT_249145"/>
<dbReference type="GeneID" id="18914576"/>
<evidence type="ECO:0000256" key="3">
    <source>
        <dbReference type="ARBA" id="ARBA00006256"/>
    </source>
</evidence>
<evidence type="ECO:0000313" key="10">
    <source>
        <dbReference type="EMBL" id="EKM58997.1"/>
    </source>
</evidence>
<evidence type="ECO:0000256" key="4">
    <source>
        <dbReference type="ARBA" id="ARBA00015339"/>
    </source>
</evidence>
<feature type="compositionally biased region" description="Low complexity" evidence="8">
    <location>
        <begin position="55"/>
        <end position="74"/>
    </location>
</feature>
<evidence type="ECO:0000313" key="11">
    <source>
        <dbReference type="Proteomes" id="UP000008370"/>
    </source>
</evidence>
<feature type="domain" description="Ribosome-assembly protein 3 C-terminal" evidence="9">
    <location>
        <begin position="130"/>
        <end position="175"/>
    </location>
</feature>
<comment type="function">
    <text evidence="1">Required for efficient biogenesis of the 60S ribosomal subunit.</text>
</comment>
<dbReference type="HOGENOM" id="CLU_116417_1_0_1"/>
<dbReference type="Proteomes" id="UP000008370">
    <property type="component" value="Unassembled WGS sequence"/>
</dbReference>
<protein>
    <recommendedName>
        <fullName evidence="4">Ribosome assembly protein 3</fullName>
    </recommendedName>
</protein>
<dbReference type="PANTHER" id="PTHR28127">
    <property type="entry name" value="RIBOSOME ASSEMBLY PROTEIN 3"/>
    <property type="match status" value="1"/>
</dbReference>
<evidence type="ECO:0000256" key="7">
    <source>
        <dbReference type="ARBA" id="ARBA00023274"/>
    </source>
</evidence>
<sequence>MAPPNTNVQPRKRARKRKRRVASSSDLNSDSSPSSGPSSPVITRKVLVKPKAPESLQESSDSQDSSSSSESTLSRVASPAPITGGDEVAAVPEARQRECPSSPPPIANSPPAFLPPEDPSHSEAALRTRFKKFWMVSVADAFKNDLEEIRKEPSMTKARLAVLIDSLASGADIFTSSPRSASSPDDQVNEMEVILGSE</sequence>
<feature type="compositionally biased region" description="Low complexity" evidence="8">
    <location>
        <begin position="23"/>
        <end position="40"/>
    </location>
</feature>
<feature type="compositionally biased region" description="Basic residues" evidence="8">
    <location>
        <begin position="10"/>
        <end position="21"/>
    </location>
</feature>
<dbReference type="RefSeq" id="XP_007391578.1">
    <property type="nucleotide sequence ID" value="XM_007391516.1"/>
</dbReference>
<evidence type="ECO:0000256" key="8">
    <source>
        <dbReference type="SAM" id="MobiDB-lite"/>
    </source>
</evidence>
<comment type="subcellular location">
    <subcellularLocation>
        <location evidence="2">Nucleus</location>
        <location evidence="2">Nucleolus</location>
    </subcellularLocation>
</comment>
<organism evidence="10 11">
    <name type="scientific">Phanerochaete carnosa (strain HHB-10118-sp)</name>
    <name type="common">White-rot fungus</name>
    <name type="synonym">Peniophora carnosa</name>
    <dbReference type="NCBI Taxonomy" id="650164"/>
    <lineage>
        <taxon>Eukaryota</taxon>
        <taxon>Fungi</taxon>
        <taxon>Dikarya</taxon>
        <taxon>Basidiomycota</taxon>
        <taxon>Agaricomycotina</taxon>
        <taxon>Agaricomycetes</taxon>
        <taxon>Polyporales</taxon>
        <taxon>Phanerochaetaceae</taxon>
        <taxon>Phanerochaete</taxon>
    </lineage>
</organism>
<evidence type="ECO:0000256" key="6">
    <source>
        <dbReference type="ARBA" id="ARBA00023242"/>
    </source>
</evidence>
<dbReference type="GO" id="GO:0030687">
    <property type="term" value="C:preribosome, large subunit precursor"/>
    <property type="evidence" value="ECO:0007669"/>
    <property type="project" value="TreeGrafter"/>
</dbReference>
<dbReference type="PANTHER" id="PTHR28127:SF1">
    <property type="entry name" value="RIBOSOME ASSEMBLY PROTEIN 3"/>
    <property type="match status" value="1"/>
</dbReference>
<dbReference type="OrthoDB" id="69550at2759"/>
<dbReference type="STRING" id="650164.K5X801"/>
<evidence type="ECO:0000256" key="2">
    <source>
        <dbReference type="ARBA" id="ARBA00004604"/>
    </source>
</evidence>
<accession>K5X801</accession>
<proteinExistence type="inferred from homology"/>
<gene>
    <name evidence="10" type="ORF">PHACADRAFT_249145</name>
</gene>
<keyword evidence="5" id="KW-0690">Ribosome biogenesis</keyword>
<keyword evidence="7" id="KW-0687">Ribonucleoprotein</keyword>
<dbReference type="GO" id="GO:0000027">
    <property type="term" value="P:ribosomal large subunit assembly"/>
    <property type="evidence" value="ECO:0007669"/>
    <property type="project" value="TreeGrafter"/>
</dbReference>
<name>K5X801_PHACS</name>
<feature type="compositionally biased region" description="Pro residues" evidence="8">
    <location>
        <begin position="101"/>
        <end position="117"/>
    </location>
</feature>
<evidence type="ECO:0000256" key="5">
    <source>
        <dbReference type="ARBA" id="ARBA00022517"/>
    </source>
</evidence>
<evidence type="ECO:0000259" key="9">
    <source>
        <dbReference type="Pfam" id="PF14615"/>
    </source>
</evidence>